<evidence type="ECO:0000256" key="3">
    <source>
        <dbReference type="ARBA" id="ARBA00022692"/>
    </source>
</evidence>
<dbReference type="PANTHER" id="PTHR31272:SF4">
    <property type="entry name" value="CYTOCHROME C-TYPE BIOGENESIS PROTEIN HI_1454-RELATED"/>
    <property type="match status" value="1"/>
</dbReference>
<dbReference type="Pfam" id="PF02683">
    <property type="entry name" value="DsbD_TM"/>
    <property type="match status" value="1"/>
</dbReference>
<reference evidence="8 9" key="1">
    <citation type="journal article" date="2016" name="Nat. Commun.">
        <title>Thousands of microbial genomes shed light on interconnected biogeochemical processes in an aquifer system.</title>
        <authorList>
            <person name="Anantharaman K."/>
            <person name="Brown C.T."/>
            <person name="Hug L.A."/>
            <person name="Sharon I."/>
            <person name="Castelle C.J."/>
            <person name="Probst A.J."/>
            <person name="Thomas B.C."/>
            <person name="Singh A."/>
            <person name="Wilkins M.J."/>
            <person name="Karaoz U."/>
            <person name="Brodie E.L."/>
            <person name="Williams K.H."/>
            <person name="Hubbard S.S."/>
            <person name="Banfield J.F."/>
        </authorList>
    </citation>
    <scope>NUCLEOTIDE SEQUENCE [LARGE SCALE GENOMIC DNA]</scope>
</reference>
<keyword evidence="3 6" id="KW-0812">Transmembrane</keyword>
<name>A0A1G2Q0N5_9BACT</name>
<feature type="transmembrane region" description="Helical" evidence="6">
    <location>
        <begin position="209"/>
        <end position="229"/>
    </location>
</feature>
<keyword evidence="5 6" id="KW-0472">Membrane</keyword>
<dbReference type="InterPro" id="IPR003834">
    <property type="entry name" value="Cyt_c_assmbl_TM_dom"/>
</dbReference>
<proteinExistence type="inferred from homology"/>
<feature type="transmembrane region" description="Helical" evidence="6">
    <location>
        <begin position="176"/>
        <end position="197"/>
    </location>
</feature>
<feature type="transmembrane region" description="Helical" evidence="6">
    <location>
        <begin position="12"/>
        <end position="43"/>
    </location>
</feature>
<dbReference type="Proteomes" id="UP000178936">
    <property type="component" value="Unassembled WGS sequence"/>
</dbReference>
<sequence length="256" mass="28149">MDFGLSVSALIAPAFIAGVLMFLAPCTLPLVPGYLAFISGVSLGELQKPQLPADLRRRVIVNSLYYVIGFSLVFIILGSIFGSIGSWLGQYRILLARFGGIVVVFFGLYLMGLIKMPALLGEYRWHLEKFLRPGHRGSSFLFGATFALGWTPCIGPILGSVLLLASQTATALSGAWLLLVFSVGMAIPFMLLAWAIGWAANYLRKLGKYLNIISIVGGALLVFMGVLILTDKFGWWLQFSYQLFDFINYNALLKYL</sequence>
<evidence type="ECO:0000313" key="8">
    <source>
        <dbReference type="EMBL" id="OHA54137.1"/>
    </source>
</evidence>
<feature type="transmembrane region" description="Helical" evidence="6">
    <location>
        <begin position="94"/>
        <end position="120"/>
    </location>
</feature>
<comment type="subcellular location">
    <subcellularLocation>
        <location evidence="1">Membrane</location>
        <topology evidence="1">Multi-pass membrane protein</topology>
    </subcellularLocation>
</comment>
<evidence type="ECO:0000256" key="1">
    <source>
        <dbReference type="ARBA" id="ARBA00004141"/>
    </source>
</evidence>
<keyword evidence="4 6" id="KW-1133">Transmembrane helix</keyword>
<dbReference type="GO" id="GO:0016020">
    <property type="term" value="C:membrane"/>
    <property type="evidence" value="ECO:0007669"/>
    <property type="project" value="UniProtKB-SubCell"/>
</dbReference>
<dbReference type="AlphaFoldDB" id="A0A1G2Q0N5"/>
<evidence type="ECO:0000256" key="4">
    <source>
        <dbReference type="ARBA" id="ARBA00022989"/>
    </source>
</evidence>
<organism evidence="8 9">
    <name type="scientific">Candidatus Veblenbacteria bacterium RIFOXYA2_FULL_43_9</name>
    <dbReference type="NCBI Taxonomy" id="1802425"/>
    <lineage>
        <taxon>Bacteria</taxon>
        <taxon>Candidatus Vebleniibacteriota</taxon>
    </lineage>
</organism>
<evidence type="ECO:0000259" key="7">
    <source>
        <dbReference type="Pfam" id="PF02683"/>
    </source>
</evidence>
<evidence type="ECO:0000313" key="9">
    <source>
        <dbReference type="Proteomes" id="UP000178936"/>
    </source>
</evidence>
<protein>
    <recommendedName>
        <fullName evidence="7">Cytochrome C biogenesis protein transmembrane domain-containing protein</fullName>
    </recommendedName>
</protein>
<feature type="transmembrane region" description="Helical" evidence="6">
    <location>
        <begin position="64"/>
        <end position="88"/>
    </location>
</feature>
<dbReference type="GO" id="GO:0017004">
    <property type="term" value="P:cytochrome complex assembly"/>
    <property type="evidence" value="ECO:0007669"/>
    <property type="project" value="InterPro"/>
</dbReference>
<feature type="domain" description="Cytochrome C biogenesis protein transmembrane" evidence="7">
    <location>
        <begin position="11"/>
        <end position="229"/>
    </location>
</feature>
<dbReference type="EMBL" id="MHTB01000056">
    <property type="protein sequence ID" value="OHA54137.1"/>
    <property type="molecule type" value="Genomic_DNA"/>
</dbReference>
<evidence type="ECO:0000256" key="2">
    <source>
        <dbReference type="ARBA" id="ARBA00006143"/>
    </source>
</evidence>
<feature type="transmembrane region" description="Helical" evidence="6">
    <location>
        <begin position="140"/>
        <end position="164"/>
    </location>
</feature>
<comment type="similarity">
    <text evidence="2">Belongs to the DsbD family.</text>
</comment>
<accession>A0A1G2Q0N5</accession>
<evidence type="ECO:0000256" key="6">
    <source>
        <dbReference type="SAM" id="Phobius"/>
    </source>
</evidence>
<comment type="caution">
    <text evidence="8">The sequence shown here is derived from an EMBL/GenBank/DDBJ whole genome shotgun (WGS) entry which is preliminary data.</text>
</comment>
<dbReference type="InterPro" id="IPR051790">
    <property type="entry name" value="Cytochrome_c-biogenesis_DsbD"/>
</dbReference>
<evidence type="ECO:0000256" key="5">
    <source>
        <dbReference type="ARBA" id="ARBA00023136"/>
    </source>
</evidence>
<gene>
    <name evidence="8" type="ORF">A2226_01770</name>
</gene>
<dbReference type="PANTHER" id="PTHR31272">
    <property type="entry name" value="CYTOCHROME C-TYPE BIOGENESIS PROTEIN HI_1454-RELATED"/>
    <property type="match status" value="1"/>
</dbReference>